<evidence type="ECO:0000259" key="2">
    <source>
        <dbReference type="Pfam" id="PF01266"/>
    </source>
</evidence>
<proteinExistence type="predicted"/>
<evidence type="ECO:0000313" key="3">
    <source>
        <dbReference type="EMBL" id="MBB6083273.1"/>
    </source>
</evidence>
<protein>
    <submittedName>
        <fullName evidence="3">Glycine/D-amino acid oxidase-like deaminating enzyme</fullName>
    </submittedName>
</protein>
<comment type="caution">
    <text evidence="3">The sequence shown here is derived from an EMBL/GenBank/DDBJ whole genome shotgun (WGS) entry which is preliminary data.</text>
</comment>
<dbReference type="PANTHER" id="PTHR13847">
    <property type="entry name" value="SARCOSINE DEHYDROGENASE-RELATED"/>
    <property type="match status" value="1"/>
</dbReference>
<keyword evidence="1" id="KW-0560">Oxidoreductase</keyword>
<dbReference type="GO" id="GO:0005737">
    <property type="term" value="C:cytoplasm"/>
    <property type="evidence" value="ECO:0007669"/>
    <property type="project" value="TreeGrafter"/>
</dbReference>
<gene>
    <name evidence="3" type="ORF">HNR28_001310</name>
</gene>
<dbReference type="Gene3D" id="3.50.50.60">
    <property type="entry name" value="FAD/NAD(P)-binding domain"/>
    <property type="match status" value="1"/>
</dbReference>
<evidence type="ECO:0000256" key="1">
    <source>
        <dbReference type="ARBA" id="ARBA00023002"/>
    </source>
</evidence>
<evidence type="ECO:0000313" key="4">
    <source>
        <dbReference type="Proteomes" id="UP000541136"/>
    </source>
</evidence>
<organism evidence="3 4">
    <name type="scientific">Castellaniella defragrans</name>
    <name type="common">Alcaligenes defragrans</name>
    <dbReference type="NCBI Taxonomy" id="75697"/>
    <lineage>
        <taxon>Bacteria</taxon>
        <taxon>Pseudomonadati</taxon>
        <taxon>Pseudomonadota</taxon>
        <taxon>Betaproteobacteria</taxon>
        <taxon>Burkholderiales</taxon>
        <taxon>Alcaligenaceae</taxon>
        <taxon>Castellaniella</taxon>
    </lineage>
</organism>
<dbReference type="SUPFAM" id="SSF51905">
    <property type="entry name" value="FAD/NAD(P)-binding domain"/>
    <property type="match status" value="1"/>
</dbReference>
<dbReference type="EMBL" id="JACHIB010000006">
    <property type="protein sequence ID" value="MBB6083273.1"/>
    <property type="molecule type" value="Genomic_DNA"/>
</dbReference>
<dbReference type="InterPro" id="IPR036188">
    <property type="entry name" value="FAD/NAD-bd_sf"/>
</dbReference>
<dbReference type="RefSeq" id="WP_151025641.1">
    <property type="nucleotide sequence ID" value="NZ_JACHIB010000006.1"/>
</dbReference>
<feature type="domain" description="FAD dependent oxidoreductase" evidence="2">
    <location>
        <begin position="36"/>
        <end position="391"/>
    </location>
</feature>
<dbReference type="Proteomes" id="UP000541136">
    <property type="component" value="Unassembled WGS sequence"/>
</dbReference>
<name>A0A7W9TM45_CASDE</name>
<dbReference type="Gene3D" id="3.30.9.10">
    <property type="entry name" value="D-Amino Acid Oxidase, subunit A, domain 2"/>
    <property type="match status" value="1"/>
</dbReference>
<dbReference type="PANTHER" id="PTHR13847:SF281">
    <property type="entry name" value="FAD DEPENDENT OXIDOREDUCTASE DOMAIN-CONTAINING PROTEIN"/>
    <property type="match status" value="1"/>
</dbReference>
<dbReference type="InterPro" id="IPR006076">
    <property type="entry name" value="FAD-dep_OxRdtase"/>
</dbReference>
<reference evidence="3 4" key="1">
    <citation type="submission" date="2020-08" db="EMBL/GenBank/DDBJ databases">
        <title>Genomic Encyclopedia of Type Strains, Phase IV (KMG-IV): sequencing the most valuable type-strain genomes for metagenomic binning, comparative biology and taxonomic classification.</title>
        <authorList>
            <person name="Goeker M."/>
        </authorList>
    </citation>
    <scope>NUCLEOTIDE SEQUENCE [LARGE SCALE GENOMIC DNA]</scope>
    <source>
        <strain evidence="3 4">DSM 12141</strain>
    </source>
</reference>
<dbReference type="Pfam" id="PF01266">
    <property type="entry name" value="DAO"/>
    <property type="match status" value="1"/>
</dbReference>
<accession>A0A7W9TM45</accession>
<dbReference type="GO" id="GO:0016491">
    <property type="term" value="F:oxidoreductase activity"/>
    <property type="evidence" value="ECO:0007669"/>
    <property type="project" value="UniProtKB-KW"/>
</dbReference>
<sequence length="436" mass="47702">MGTRPTQSTAGIPSIWSAVTPPGPDCSALQGELRTDAVVIGAGFTGLSAALHLRQAGAEVAVLEAADPGWGGSGRNNGQVIPTLTRPDPDDIEARFGAAGERFVLMLRDSATLLFDLVARHGIPAEAEQTGWVQPVHSPGRIRIAERRHRQWLARGAPVELLDRAAVGRMTGSDAWYGGFWNRSGGHVNPLALARGMARTVTALGARLYGRSPALHYERRDGAWHVRTPGGTVRARALILATNAYTDAFSGELAPRIARQVVPVLSWQMATEPLDEAARRSILPGRQAMSDTHGELYFARHDARHRLITGGNLLIPLRERARLSAYIGRRLERLWPALGAVRFDYVWNGYVGMTDDFMPRFHALGPDGWAWAGCNGRAVALSFAVGREFARAVGGTPSDQLALPLTDPRPLPLRNLVRRIAPWMLLRYRMLDRREL</sequence>
<dbReference type="AlphaFoldDB" id="A0A7W9TM45"/>